<keyword evidence="2" id="KW-1185">Reference proteome</keyword>
<protein>
    <submittedName>
        <fullName evidence="1">Uncharacterized protein</fullName>
    </submittedName>
</protein>
<sequence length="83" mass="8963">MTDNADQRPPDDHWWLSPGGEYCPFCSGSWHAEALAYCMACDRPVCHICVAETVESDDLLCPECAAEQGSDPDGSEAGKAEGR</sequence>
<evidence type="ECO:0000313" key="1">
    <source>
        <dbReference type="EMBL" id="ENO13257.1"/>
    </source>
</evidence>
<reference evidence="1 2" key="1">
    <citation type="journal article" date="2013" name="Genome Announc.">
        <title>Genome Sequence of the Polycyclic Aromatic Hydrocarbon-Degrading Bacterium Strain Marinobacter nanhaiticus D15-8WT.</title>
        <authorList>
            <person name="Cui Z."/>
            <person name="Gao W."/>
            <person name="Li Q."/>
            <person name="Xu G."/>
            <person name="Zheng L."/>
        </authorList>
    </citation>
    <scope>NUCLEOTIDE SEQUENCE [LARGE SCALE GENOMIC DNA]</scope>
    <source>
        <strain evidence="1 2">D15-8W</strain>
    </source>
</reference>
<name>N6WQE7_9GAMM</name>
<comment type="caution">
    <text evidence="1">The sequence shown here is derived from an EMBL/GenBank/DDBJ whole genome shotgun (WGS) entry which is preliminary data.</text>
</comment>
<evidence type="ECO:0000313" key="2">
    <source>
        <dbReference type="Proteomes" id="UP000013165"/>
    </source>
</evidence>
<proteinExistence type="predicted"/>
<dbReference type="STRING" id="626887.J057_17715"/>
<dbReference type="RefSeq" id="WP_004581482.1">
    <property type="nucleotide sequence ID" value="NZ_AP028878.1"/>
</dbReference>
<dbReference type="AlphaFoldDB" id="N6WQE7"/>
<accession>N6WQE7</accession>
<organism evidence="1 2">
    <name type="scientific">Marinobacter nanhaiticus D15-8W</name>
    <dbReference type="NCBI Taxonomy" id="626887"/>
    <lineage>
        <taxon>Bacteria</taxon>
        <taxon>Pseudomonadati</taxon>
        <taxon>Pseudomonadota</taxon>
        <taxon>Gammaproteobacteria</taxon>
        <taxon>Pseudomonadales</taxon>
        <taxon>Marinobacteraceae</taxon>
        <taxon>Marinobacter</taxon>
    </lineage>
</organism>
<gene>
    <name evidence="1" type="ORF">J057_17715</name>
</gene>
<dbReference type="EMBL" id="APLQ01000014">
    <property type="protein sequence ID" value="ENO13257.1"/>
    <property type="molecule type" value="Genomic_DNA"/>
</dbReference>
<dbReference type="HOGENOM" id="CLU_2538610_0_0_6"/>
<dbReference type="PATRIC" id="fig|626887.3.peg.3540"/>
<dbReference type="Proteomes" id="UP000013165">
    <property type="component" value="Unassembled WGS sequence"/>
</dbReference>
<dbReference type="SUPFAM" id="SSF57850">
    <property type="entry name" value="RING/U-box"/>
    <property type="match status" value="1"/>
</dbReference>
<dbReference type="OrthoDB" id="6169244at2"/>